<dbReference type="InterPro" id="IPR058163">
    <property type="entry name" value="LysR-type_TF_proteobact-type"/>
</dbReference>
<evidence type="ECO:0000256" key="1">
    <source>
        <dbReference type="ARBA" id="ARBA00009437"/>
    </source>
</evidence>
<keyword evidence="4" id="KW-0804">Transcription</keyword>
<feature type="domain" description="HTH lysR-type" evidence="5">
    <location>
        <begin position="7"/>
        <end position="64"/>
    </location>
</feature>
<dbReference type="InterPro" id="IPR036390">
    <property type="entry name" value="WH_DNA-bd_sf"/>
</dbReference>
<reference evidence="7" key="1">
    <citation type="submission" date="2016-10" db="EMBL/GenBank/DDBJ databases">
        <authorList>
            <person name="Varghese N."/>
            <person name="Submissions S."/>
        </authorList>
    </citation>
    <scope>NUCLEOTIDE SEQUENCE [LARGE SCALE GENOMIC DNA]</scope>
    <source>
        <strain evidence="7">ES.061</strain>
    </source>
</reference>
<dbReference type="InterPro" id="IPR000847">
    <property type="entry name" value="LysR_HTH_N"/>
</dbReference>
<accession>A0A1H4J9D0</accession>
<gene>
    <name evidence="6" type="ORF">SAMN05216452_1119</name>
</gene>
<evidence type="ECO:0000313" key="6">
    <source>
        <dbReference type="EMBL" id="SEB42576.1"/>
    </source>
</evidence>
<organism evidence="6 7">
    <name type="scientific">Nitratireductor aquibiodomus</name>
    <dbReference type="NCBI Taxonomy" id="204799"/>
    <lineage>
        <taxon>Bacteria</taxon>
        <taxon>Pseudomonadati</taxon>
        <taxon>Pseudomonadota</taxon>
        <taxon>Alphaproteobacteria</taxon>
        <taxon>Hyphomicrobiales</taxon>
        <taxon>Phyllobacteriaceae</taxon>
        <taxon>Nitratireductor</taxon>
    </lineage>
</organism>
<dbReference type="Pfam" id="PF00126">
    <property type="entry name" value="HTH_1"/>
    <property type="match status" value="1"/>
</dbReference>
<dbReference type="GO" id="GO:0003700">
    <property type="term" value="F:DNA-binding transcription factor activity"/>
    <property type="evidence" value="ECO:0007669"/>
    <property type="project" value="InterPro"/>
</dbReference>
<dbReference type="SUPFAM" id="SSF53850">
    <property type="entry name" value="Periplasmic binding protein-like II"/>
    <property type="match status" value="1"/>
</dbReference>
<evidence type="ECO:0000259" key="5">
    <source>
        <dbReference type="PROSITE" id="PS50931"/>
    </source>
</evidence>
<protein>
    <submittedName>
        <fullName evidence="6">Transcriptional regulator, LysR family</fullName>
    </submittedName>
</protein>
<dbReference type="Gene3D" id="3.40.190.10">
    <property type="entry name" value="Periplasmic binding protein-like II"/>
    <property type="match status" value="2"/>
</dbReference>
<comment type="similarity">
    <text evidence="1">Belongs to the LysR transcriptional regulatory family.</text>
</comment>
<keyword evidence="3" id="KW-0238">DNA-binding</keyword>
<dbReference type="GO" id="GO:0006351">
    <property type="term" value="P:DNA-templated transcription"/>
    <property type="evidence" value="ECO:0007669"/>
    <property type="project" value="TreeGrafter"/>
</dbReference>
<dbReference type="AlphaFoldDB" id="A0A1H4J9D0"/>
<dbReference type="PROSITE" id="PS50931">
    <property type="entry name" value="HTH_LYSR"/>
    <property type="match status" value="1"/>
</dbReference>
<dbReference type="InterPro" id="IPR036388">
    <property type="entry name" value="WH-like_DNA-bd_sf"/>
</dbReference>
<name>A0A1H4J9D0_9HYPH</name>
<keyword evidence="2" id="KW-0805">Transcription regulation</keyword>
<evidence type="ECO:0000313" key="7">
    <source>
        <dbReference type="Proteomes" id="UP000199064"/>
    </source>
</evidence>
<evidence type="ECO:0000256" key="3">
    <source>
        <dbReference type="ARBA" id="ARBA00023125"/>
    </source>
</evidence>
<keyword evidence="7" id="KW-1185">Reference proteome</keyword>
<dbReference type="PANTHER" id="PTHR30537:SF26">
    <property type="entry name" value="GLYCINE CLEAVAGE SYSTEM TRANSCRIPTIONAL ACTIVATOR"/>
    <property type="match status" value="1"/>
</dbReference>
<evidence type="ECO:0000256" key="2">
    <source>
        <dbReference type="ARBA" id="ARBA00023015"/>
    </source>
</evidence>
<dbReference type="EMBL" id="FNSL01000001">
    <property type="protein sequence ID" value="SEB42576.1"/>
    <property type="molecule type" value="Genomic_DNA"/>
</dbReference>
<proteinExistence type="inferred from homology"/>
<dbReference type="Gene3D" id="1.10.10.10">
    <property type="entry name" value="Winged helix-like DNA-binding domain superfamily/Winged helix DNA-binding domain"/>
    <property type="match status" value="1"/>
</dbReference>
<dbReference type="RefSeq" id="WP_090327329.1">
    <property type="nucleotide sequence ID" value="NZ_FNSL01000001.1"/>
</dbReference>
<dbReference type="SUPFAM" id="SSF46785">
    <property type="entry name" value="Winged helix' DNA-binding domain"/>
    <property type="match status" value="1"/>
</dbReference>
<dbReference type="Proteomes" id="UP000199064">
    <property type="component" value="Unassembled WGS sequence"/>
</dbReference>
<dbReference type="InterPro" id="IPR005119">
    <property type="entry name" value="LysR_subst-bd"/>
</dbReference>
<dbReference type="GO" id="GO:0043565">
    <property type="term" value="F:sequence-specific DNA binding"/>
    <property type="evidence" value="ECO:0007669"/>
    <property type="project" value="TreeGrafter"/>
</dbReference>
<dbReference type="PANTHER" id="PTHR30537">
    <property type="entry name" value="HTH-TYPE TRANSCRIPTIONAL REGULATOR"/>
    <property type="match status" value="1"/>
</dbReference>
<evidence type="ECO:0000256" key="4">
    <source>
        <dbReference type="ARBA" id="ARBA00023163"/>
    </source>
</evidence>
<dbReference type="CDD" id="cd08432">
    <property type="entry name" value="PBP2_GcdR_TrpI_HvrB_AmpR_like"/>
    <property type="match status" value="1"/>
</dbReference>
<sequence>MKHLPRVHLNGLRAVEAVGRCGSLSAAAEELGVSVGAVSQQVIKTEAQLGAAIFERTGRGIRPTTLGRQFIERLGIGFQTLDTAVAMTRHDTDSVLTISVAPVFASKWLVPRLTRYTRAHPETKLRLEAAIGLAHPDSTDIDLAIRVGEGNWPGVKVEHLLPQEVFPVCAPSIAKALETPEDVLTAPIIRDANSNIEWDVWLKPLGLDERDLAEGDTFTDAALCLDAAIAGQGVMLAWHTLAHDALRAGQLVAPFRERATTRFSYWLITSQNRPEPARVRDFKVWLRDEIAQMMAE</sequence>
<dbReference type="Pfam" id="PF03466">
    <property type="entry name" value="LysR_substrate"/>
    <property type="match status" value="1"/>
</dbReference>